<name>A0A0E9RQ20_ANGAN</name>
<sequence length="10" mass="1110">MGIVMYRAGI</sequence>
<dbReference type="EMBL" id="GBXM01077358">
    <property type="protein sequence ID" value="JAH31219.1"/>
    <property type="molecule type" value="Transcribed_RNA"/>
</dbReference>
<organism evidence="1">
    <name type="scientific">Anguilla anguilla</name>
    <name type="common">European freshwater eel</name>
    <name type="synonym">Muraena anguilla</name>
    <dbReference type="NCBI Taxonomy" id="7936"/>
    <lineage>
        <taxon>Eukaryota</taxon>
        <taxon>Metazoa</taxon>
        <taxon>Chordata</taxon>
        <taxon>Craniata</taxon>
        <taxon>Vertebrata</taxon>
        <taxon>Euteleostomi</taxon>
        <taxon>Actinopterygii</taxon>
        <taxon>Neopterygii</taxon>
        <taxon>Teleostei</taxon>
        <taxon>Anguilliformes</taxon>
        <taxon>Anguillidae</taxon>
        <taxon>Anguilla</taxon>
    </lineage>
</organism>
<reference evidence="1" key="1">
    <citation type="submission" date="2014-11" db="EMBL/GenBank/DDBJ databases">
        <authorList>
            <person name="Amaro Gonzalez C."/>
        </authorList>
    </citation>
    <scope>NUCLEOTIDE SEQUENCE</scope>
</reference>
<protein>
    <submittedName>
        <fullName evidence="1">Uncharacterized protein</fullName>
    </submittedName>
</protein>
<accession>A0A0E9RQ20</accession>
<proteinExistence type="predicted"/>
<reference evidence="1" key="2">
    <citation type="journal article" date="2015" name="Fish Shellfish Immunol.">
        <title>Early steps in the European eel (Anguilla anguilla)-Vibrio vulnificus interaction in the gills: Role of the RtxA13 toxin.</title>
        <authorList>
            <person name="Callol A."/>
            <person name="Pajuelo D."/>
            <person name="Ebbesson L."/>
            <person name="Teles M."/>
            <person name="MacKenzie S."/>
            <person name="Amaro C."/>
        </authorList>
    </citation>
    <scope>NUCLEOTIDE SEQUENCE</scope>
</reference>
<evidence type="ECO:0000313" key="1">
    <source>
        <dbReference type="EMBL" id="JAH31219.1"/>
    </source>
</evidence>